<evidence type="ECO:0000256" key="1">
    <source>
        <dbReference type="ARBA" id="ARBA00001255"/>
    </source>
</evidence>
<dbReference type="InterPro" id="IPR013785">
    <property type="entry name" value="Aldolase_TIM"/>
</dbReference>
<keyword evidence="5 8" id="KW-0378">Hydrolase</keyword>
<dbReference type="PANTHER" id="PTHR11452">
    <property type="entry name" value="ALPHA-GALACTOSIDASE/ALPHA-N-ACETYLGALACTOSAMINIDASE"/>
    <property type="match status" value="1"/>
</dbReference>
<name>A0A507DKN3_9FUNG</name>
<evidence type="ECO:0000256" key="8">
    <source>
        <dbReference type="RuleBase" id="RU361168"/>
    </source>
</evidence>
<dbReference type="GO" id="GO:0004557">
    <property type="term" value="F:alpha-galactosidase activity"/>
    <property type="evidence" value="ECO:0007669"/>
    <property type="project" value="UniProtKB-EC"/>
</dbReference>
<organism evidence="11 12">
    <name type="scientific">Synchytrium endobioticum</name>
    <dbReference type="NCBI Taxonomy" id="286115"/>
    <lineage>
        <taxon>Eukaryota</taxon>
        <taxon>Fungi</taxon>
        <taxon>Fungi incertae sedis</taxon>
        <taxon>Chytridiomycota</taxon>
        <taxon>Chytridiomycota incertae sedis</taxon>
        <taxon>Chytridiomycetes</taxon>
        <taxon>Synchytriales</taxon>
        <taxon>Synchytriaceae</taxon>
        <taxon>Synchytrium</taxon>
    </lineage>
</organism>
<dbReference type="Gene3D" id="3.20.20.70">
    <property type="entry name" value="Aldolase class I"/>
    <property type="match status" value="1"/>
</dbReference>
<dbReference type="InterPro" id="IPR002241">
    <property type="entry name" value="Glyco_hydro_27"/>
</dbReference>
<dbReference type="FunFam" id="3.20.20.70:FF:000202">
    <property type="entry name" value="Alpha-galactosidase"/>
    <property type="match status" value="1"/>
</dbReference>
<keyword evidence="7 8" id="KW-0326">Glycosidase</keyword>
<sequence>MNGISYWKTLVFSAVLVCTHLVYALENGVARTPPMGWNSWNRYKCDDLNEEVVKRSADAMVAKGLKDVGYVFVNLDDCWQVDRDADGRIIEDKQKFPSGMKSLSDYVRSIGLKFGTYTDAGYYTCSKRPGSLGYETIDAQTYAEWNVDYLKVDNCFPDASPSRERFTTIRDALNATGRPIVYSICNGGETSWEWAPDVGNSWRTTYDIRDSWTVVVAILDLQIPLTHWAQPGAWNDPDMLEIGNGNMTFDEYRSHFTLWAALKAPLLIGSDIRALSQDYIEMLSNPEIIAVNQDPLGKSVSLTEIGRAHQLYDIWCGPLVHGHTVVVILNREDSDQKITVDWYRLGFKRNAELLVRDLWRRRDLGVLRKPHVFRVRPHGVVILKVKEMGHRRGYEHRLVTQQSNHH</sequence>
<comment type="catalytic activity">
    <reaction evidence="1 8">
        <text>Hydrolysis of terminal, non-reducing alpha-D-galactose residues in alpha-D-galactosides, including galactose oligosaccharides, galactomannans and galactolipids.</text>
        <dbReference type="EC" id="3.2.1.22"/>
    </reaction>
</comment>
<gene>
    <name evidence="11" type="ORF">SeMB42_g01936</name>
</gene>
<dbReference type="CDD" id="cd14792">
    <property type="entry name" value="GH27"/>
    <property type="match status" value="1"/>
</dbReference>
<dbReference type="InterPro" id="IPR000111">
    <property type="entry name" value="Glyco_hydro_27/36_CS"/>
</dbReference>
<accession>A0A507DKN3</accession>
<dbReference type="EMBL" id="QEAN01000054">
    <property type="protein sequence ID" value="TPX51418.1"/>
    <property type="molecule type" value="Genomic_DNA"/>
</dbReference>
<dbReference type="AlphaFoldDB" id="A0A507DKN3"/>
<dbReference type="Pfam" id="PF16499">
    <property type="entry name" value="Melibiase_2"/>
    <property type="match status" value="1"/>
</dbReference>
<protein>
    <recommendedName>
        <fullName evidence="3 8">Alpha-galactosidase</fullName>
        <ecNumber evidence="3 8">3.2.1.22</ecNumber>
    </recommendedName>
    <alternativeName>
        <fullName evidence="8">Melibiase</fullName>
    </alternativeName>
</protein>
<dbReference type="SUPFAM" id="SSF51011">
    <property type="entry name" value="Glycosyl hydrolase domain"/>
    <property type="match status" value="1"/>
</dbReference>
<evidence type="ECO:0000256" key="3">
    <source>
        <dbReference type="ARBA" id="ARBA00012755"/>
    </source>
</evidence>
<proteinExistence type="inferred from homology"/>
<dbReference type="Proteomes" id="UP000317494">
    <property type="component" value="Unassembled WGS sequence"/>
</dbReference>
<dbReference type="STRING" id="286115.A0A507DKN3"/>
<dbReference type="Pfam" id="PF17801">
    <property type="entry name" value="Melibiase_C"/>
    <property type="match status" value="1"/>
</dbReference>
<evidence type="ECO:0000313" key="12">
    <source>
        <dbReference type="Proteomes" id="UP000317494"/>
    </source>
</evidence>
<evidence type="ECO:0000256" key="9">
    <source>
        <dbReference type="SAM" id="SignalP"/>
    </source>
</evidence>
<dbReference type="PROSITE" id="PS00512">
    <property type="entry name" value="ALPHA_GALACTOSIDASE"/>
    <property type="match status" value="1"/>
</dbReference>
<dbReference type="EC" id="3.2.1.22" evidence="3 8"/>
<dbReference type="InterPro" id="IPR013780">
    <property type="entry name" value="Glyco_hydro_b"/>
</dbReference>
<reference evidence="11 12" key="1">
    <citation type="journal article" date="2019" name="Sci. Rep.">
        <title>Comparative genomics of chytrid fungi reveal insights into the obligate biotrophic and pathogenic lifestyle of Synchytrium endobioticum.</title>
        <authorList>
            <person name="van de Vossenberg B.T.L.H."/>
            <person name="Warris S."/>
            <person name="Nguyen H.D.T."/>
            <person name="van Gent-Pelzer M.P.E."/>
            <person name="Joly D.L."/>
            <person name="van de Geest H.C."/>
            <person name="Bonants P.J.M."/>
            <person name="Smith D.S."/>
            <person name="Levesque C.A."/>
            <person name="van der Lee T.A.J."/>
        </authorList>
    </citation>
    <scope>NUCLEOTIDE SEQUENCE [LARGE SCALE GENOMIC DNA]</scope>
    <source>
        <strain evidence="11 12">MB42</strain>
    </source>
</reference>
<keyword evidence="4 9" id="KW-0732">Signal</keyword>
<dbReference type="PRINTS" id="PR00740">
    <property type="entry name" value="GLHYDRLASE27"/>
</dbReference>
<comment type="similarity">
    <text evidence="2 8">Belongs to the glycosyl hydrolase 27 family.</text>
</comment>
<comment type="caution">
    <text evidence="11">The sequence shown here is derived from an EMBL/GenBank/DDBJ whole genome shotgun (WGS) entry which is preliminary data.</text>
</comment>
<keyword evidence="12" id="KW-1185">Reference proteome</keyword>
<evidence type="ECO:0000256" key="6">
    <source>
        <dbReference type="ARBA" id="ARBA00023157"/>
    </source>
</evidence>
<evidence type="ECO:0000256" key="2">
    <source>
        <dbReference type="ARBA" id="ARBA00009743"/>
    </source>
</evidence>
<evidence type="ECO:0000256" key="5">
    <source>
        <dbReference type="ARBA" id="ARBA00022801"/>
    </source>
</evidence>
<feature type="domain" description="Alpha galactosidase C-terminal" evidence="10">
    <location>
        <begin position="312"/>
        <end position="385"/>
    </location>
</feature>
<evidence type="ECO:0000259" key="10">
    <source>
        <dbReference type="Pfam" id="PF17801"/>
    </source>
</evidence>
<feature type="signal peptide" evidence="9">
    <location>
        <begin position="1"/>
        <end position="24"/>
    </location>
</feature>
<feature type="chain" id="PRO_5021285251" description="Alpha-galactosidase" evidence="9">
    <location>
        <begin position="25"/>
        <end position="406"/>
    </location>
</feature>
<evidence type="ECO:0000256" key="7">
    <source>
        <dbReference type="ARBA" id="ARBA00023295"/>
    </source>
</evidence>
<dbReference type="Gene3D" id="2.60.40.1180">
    <property type="entry name" value="Golgi alpha-mannosidase II"/>
    <property type="match status" value="1"/>
</dbReference>
<dbReference type="InterPro" id="IPR017853">
    <property type="entry name" value="GH"/>
</dbReference>
<dbReference type="SUPFAM" id="SSF51445">
    <property type="entry name" value="(Trans)glycosidases"/>
    <property type="match status" value="1"/>
</dbReference>
<evidence type="ECO:0000313" key="11">
    <source>
        <dbReference type="EMBL" id="TPX51418.1"/>
    </source>
</evidence>
<dbReference type="GO" id="GO:0005995">
    <property type="term" value="P:melibiose catabolic process"/>
    <property type="evidence" value="ECO:0007669"/>
    <property type="project" value="UniProtKB-ARBA"/>
</dbReference>
<dbReference type="VEuPathDB" id="FungiDB:SeMB42_g01936"/>
<dbReference type="InterPro" id="IPR041233">
    <property type="entry name" value="Melibiase_C"/>
</dbReference>
<evidence type="ECO:0000256" key="4">
    <source>
        <dbReference type="ARBA" id="ARBA00022729"/>
    </source>
</evidence>
<dbReference type="PANTHER" id="PTHR11452:SF75">
    <property type="entry name" value="ALPHA-GALACTOSIDASE MEL1"/>
    <property type="match status" value="1"/>
</dbReference>
<keyword evidence="6 8" id="KW-1015">Disulfide bond</keyword>